<gene>
    <name evidence="3" type="ORF">CALMAC_LOCUS13140</name>
</gene>
<evidence type="ECO:0000256" key="1">
    <source>
        <dbReference type="SAM" id="MobiDB-lite"/>
    </source>
</evidence>
<dbReference type="PANTHER" id="PTHR31532">
    <property type="entry name" value="BIORIENTATION OF CHROMOSOMES IN CELL DIVISION 1 FAMILY MEMBER"/>
    <property type="match status" value="1"/>
</dbReference>
<evidence type="ECO:0000313" key="3">
    <source>
        <dbReference type="EMBL" id="VEN53293.1"/>
    </source>
</evidence>
<dbReference type="EMBL" id="CAACVG010009442">
    <property type="protein sequence ID" value="VEN53293.1"/>
    <property type="molecule type" value="Genomic_DNA"/>
</dbReference>
<organism evidence="3 4">
    <name type="scientific">Callosobruchus maculatus</name>
    <name type="common">Southern cowpea weevil</name>
    <name type="synonym">Pulse bruchid</name>
    <dbReference type="NCBI Taxonomy" id="64391"/>
    <lineage>
        <taxon>Eukaryota</taxon>
        <taxon>Metazoa</taxon>
        <taxon>Ecdysozoa</taxon>
        <taxon>Arthropoda</taxon>
        <taxon>Hexapoda</taxon>
        <taxon>Insecta</taxon>
        <taxon>Pterygota</taxon>
        <taxon>Neoptera</taxon>
        <taxon>Endopterygota</taxon>
        <taxon>Coleoptera</taxon>
        <taxon>Polyphaga</taxon>
        <taxon>Cucujiformia</taxon>
        <taxon>Chrysomeloidea</taxon>
        <taxon>Chrysomelidae</taxon>
        <taxon>Bruchinae</taxon>
        <taxon>Bruchini</taxon>
        <taxon>Callosobruchus</taxon>
    </lineage>
</organism>
<proteinExistence type="predicted"/>
<feature type="region of interest" description="Disordered" evidence="1">
    <location>
        <begin position="173"/>
        <end position="213"/>
    </location>
</feature>
<sequence>MFCGCVVPVVLVVELTKIIVVTIMDLVGSSYMPGDPRLVQQIVCELKSQGIFDQFRKECIADVDTKPAYQNLRQRVEGSVAAFLKQQNWCPDMNKNQVREQLRKSIYESGYLDMGVERIVDQVVNPKINTVFLPQVEEVVYRFLGIQKPVKEETKVTQKVDIGALLPTDLEAVSPESVHSDTELDTADNSTLTVSKTEEDESPPFEPLDPQVDPVNLNDENSVESHLSGFSGECNVVFEFNSKVIFVSIATIS</sequence>
<name>A0A653CZY5_CALMS</name>
<dbReference type="AlphaFoldDB" id="A0A653CZY5"/>
<dbReference type="InterPro" id="IPR055264">
    <property type="entry name" value="BOD1/SHG1_dom"/>
</dbReference>
<evidence type="ECO:0000259" key="2">
    <source>
        <dbReference type="Pfam" id="PF05205"/>
    </source>
</evidence>
<dbReference type="OrthoDB" id="7605699at2759"/>
<dbReference type="Proteomes" id="UP000410492">
    <property type="component" value="Unassembled WGS sequence"/>
</dbReference>
<evidence type="ECO:0000313" key="4">
    <source>
        <dbReference type="Proteomes" id="UP000410492"/>
    </source>
</evidence>
<dbReference type="GO" id="GO:0048188">
    <property type="term" value="C:Set1C/COMPASS complex"/>
    <property type="evidence" value="ECO:0007669"/>
    <property type="project" value="TreeGrafter"/>
</dbReference>
<dbReference type="Pfam" id="PF05205">
    <property type="entry name" value="COMPASS-Shg1"/>
    <property type="match status" value="1"/>
</dbReference>
<protein>
    <recommendedName>
        <fullName evidence="2">BOD1/SHG1 domain-containing protein</fullName>
    </recommendedName>
</protein>
<dbReference type="GO" id="GO:0031297">
    <property type="term" value="P:replication fork processing"/>
    <property type="evidence" value="ECO:0007669"/>
    <property type="project" value="TreeGrafter"/>
</dbReference>
<feature type="domain" description="BOD1/SHG1" evidence="2">
    <location>
        <begin position="41"/>
        <end position="137"/>
    </location>
</feature>
<keyword evidence="4" id="KW-1185">Reference proteome</keyword>
<accession>A0A653CZY5</accession>
<reference evidence="3 4" key="1">
    <citation type="submission" date="2019-01" db="EMBL/GenBank/DDBJ databases">
        <authorList>
            <person name="Sayadi A."/>
        </authorList>
    </citation>
    <scope>NUCLEOTIDE SEQUENCE [LARGE SCALE GENOMIC DNA]</scope>
</reference>
<dbReference type="PANTHER" id="PTHR31532:SF10">
    <property type="entry name" value="BIORIENTATION OF CHROMOSOMES IN CELL DIVISION PROTEIN 1-LIKE 1"/>
    <property type="match status" value="1"/>
</dbReference>